<dbReference type="EMBL" id="NHNT01000002">
    <property type="protein sequence ID" value="OUZ39737.1"/>
    <property type="molecule type" value="Genomic_DNA"/>
</dbReference>
<dbReference type="InterPro" id="IPR046318">
    <property type="entry name" value="DUF5344"/>
</dbReference>
<dbReference type="Pfam" id="PF17279">
    <property type="entry name" value="DUF5344"/>
    <property type="match status" value="1"/>
</dbReference>
<accession>A0ABX3ZJ21</accession>
<dbReference type="Proteomes" id="UP000196594">
    <property type="component" value="Unassembled WGS sequence"/>
</dbReference>
<gene>
    <name evidence="1" type="ORF">CBM15_04295</name>
</gene>
<proteinExistence type="predicted"/>
<protein>
    <recommendedName>
        <fullName evidence="3">YwqI/YxiC family protein</fullName>
    </recommendedName>
</protein>
<comment type="caution">
    <text evidence="1">The sequence shown here is derived from an EMBL/GenBank/DDBJ whole genome shotgun (WGS) entry which is preliminary data.</text>
</comment>
<reference evidence="1 2" key="1">
    <citation type="journal article" date="2017" name="Int. J. Syst. Evol. Microbiol.">
        <title>Solibacillus kalamii sp. nov., isolated from a high-efficiency particulate arrestance filter system used in the International Space Station.</title>
        <authorList>
            <person name="Checinska Sielaff A."/>
            <person name="Kumar R.M."/>
            <person name="Pal D."/>
            <person name="Mayilraj S."/>
            <person name="Venkateswaran K."/>
        </authorList>
    </citation>
    <scope>NUCLEOTIDE SEQUENCE [LARGE SCALE GENOMIC DNA]</scope>
    <source>
        <strain evidence="1 2">ISSFR-015</strain>
    </source>
</reference>
<evidence type="ECO:0000313" key="1">
    <source>
        <dbReference type="EMBL" id="OUZ39737.1"/>
    </source>
</evidence>
<evidence type="ECO:0000313" key="2">
    <source>
        <dbReference type="Proteomes" id="UP000196594"/>
    </source>
</evidence>
<evidence type="ECO:0008006" key="3">
    <source>
        <dbReference type="Google" id="ProtNLM"/>
    </source>
</evidence>
<keyword evidence="2" id="KW-1185">Reference proteome</keyword>
<organism evidence="1 2">
    <name type="scientific">Solibacillus kalamii</name>
    <dbReference type="NCBI Taxonomy" id="1748298"/>
    <lineage>
        <taxon>Bacteria</taxon>
        <taxon>Bacillati</taxon>
        <taxon>Bacillota</taxon>
        <taxon>Bacilli</taxon>
        <taxon>Bacillales</taxon>
        <taxon>Caryophanaceae</taxon>
        <taxon>Solibacillus</taxon>
    </lineage>
</organism>
<sequence>MSNEVKVVYADVEEQLGVMENAASTLKPKAESPIEGNMLDVVTKLSELSLQLEQVLTSYQAVLQKNIQTTENSVQYLKEQDQRISTSINGAASSHGRLIE</sequence>
<dbReference type="RefSeq" id="WP_087615856.1">
    <property type="nucleotide sequence ID" value="NZ_JAFBEY010000001.1"/>
</dbReference>
<name>A0ABX3ZJ21_9BACL</name>